<gene>
    <name evidence="2" type="ORF">LJ752_14800</name>
</gene>
<dbReference type="EMBL" id="JAJFZQ010000009">
    <property type="protein sequence ID" value="MCC3267306.1"/>
    <property type="molecule type" value="Genomic_DNA"/>
</dbReference>
<comment type="caution">
    <text evidence="2">The sequence shown here is derived from an EMBL/GenBank/DDBJ whole genome shotgun (WGS) entry which is preliminary data.</text>
</comment>
<keyword evidence="3" id="KW-1185">Reference proteome</keyword>
<evidence type="ECO:0000313" key="2">
    <source>
        <dbReference type="EMBL" id="MCC3267306.1"/>
    </source>
</evidence>
<dbReference type="Gene3D" id="3.30.420.40">
    <property type="match status" value="2"/>
</dbReference>
<dbReference type="SUPFAM" id="SSF53067">
    <property type="entry name" value="Actin-like ATPase domain"/>
    <property type="match status" value="2"/>
</dbReference>
<evidence type="ECO:0000259" key="1">
    <source>
        <dbReference type="Pfam" id="PF01869"/>
    </source>
</evidence>
<dbReference type="InterPro" id="IPR043129">
    <property type="entry name" value="ATPase_NBD"/>
</dbReference>
<protein>
    <submittedName>
        <fullName evidence="2">ATPase</fullName>
    </submittedName>
</protein>
<accession>A0ABS8GLH6</accession>
<dbReference type="RefSeq" id="WP_227892257.1">
    <property type="nucleotide sequence ID" value="NZ_JAJFZQ010000009.1"/>
</dbReference>
<proteinExistence type="predicted"/>
<dbReference type="PANTHER" id="PTHR43190:SF3">
    <property type="entry name" value="N-ACETYL-D-GLUCOSAMINE KINASE"/>
    <property type="match status" value="1"/>
</dbReference>
<dbReference type="InterPro" id="IPR002731">
    <property type="entry name" value="ATPase_BadF"/>
</dbReference>
<dbReference type="CDD" id="cd24007">
    <property type="entry name" value="ASKHA_NBD_eukNAGK-like"/>
    <property type="match status" value="1"/>
</dbReference>
<dbReference type="Proteomes" id="UP001139168">
    <property type="component" value="Unassembled WGS sequence"/>
</dbReference>
<reference evidence="2" key="1">
    <citation type="submission" date="2021-10" db="EMBL/GenBank/DDBJ databases">
        <title>Novel species in genus Arthrobacter.</title>
        <authorList>
            <person name="Liu Y."/>
        </authorList>
    </citation>
    <scope>NUCLEOTIDE SEQUENCE</scope>
    <source>
        <strain evidence="2">Zg-Y786</strain>
    </source>
</reference>
<dbReference type="PANTHER" id="PTHR43190">
    <property type="entry name" value="N-ACETYL-D-GLUCOSAMINE KINASE"/>
    <property type="match status" value="1"/>
</dbReference>
<name>A0ABS8GLH6_9MICC</name>
<dbReference type="InterPro" id="IPR052519">
    <property type="entry name" value="Euk-type_GlcNAc_Kinase"/>
</dbReference>
<dbReference type="Pfam" id="PF01869">
    <property type="entry name" value="BcrAD_BadFG"/>
    <property type="match status" value="1"/>
</dbReference>
<sequence length="308" mass="31572">MDILRGAPAAGSGRIVIGLDIGGTKTQGLLLVDGVPAAEAVSGSANVQNVPPAQAAANLAEIFTALGSVTADRVIAGSGGIDTADDVLALRALISPHVPGATVDVIHDTRLILAAGETPAGIALIAGTGSVAWGLSPAGEEARCGGWGYLLGDEGSGYWVGREAVRHTLRRFNLGQDPDELSAALLTACSVTDPEQLIALFHDTGTGRRYWSSKASVVFDAARHGSAAGSEIVAAAARHLSGLAADTARLLDMTGPVVVGGGLGMNQPLLQDLLRQDLERAGLTGIRFLEQDPVHGVRYLDAREVQRG</sequence>
<feature type="domain" description="ATPase BadF/BadG/BcrA/BcrD type" evidence="1">
    <location>
        <begin position="17"/>
        <end position="273"/>
    </location>
</feature>
<evidence type="ECO:0000313" key="3">
    <source>
        <dbReference type="Proteomes" id="UP001139168"/>
    </source>
</evidence>
<organism evidence="2 3">
    <name type="scientific">Arthrobacter gengyunqii</name>
    <dbReference type="NCBI Taxonomy" id="2886940"/>
    <lineage>
        <taxon>Bacteria</taxon>
        <taxon>Bacillati</taxon>
        <taxon>Actinomycetota</taxon>
        <taxon>Actinomycetes</taxon>
        <taxon>Micrococcales</taxon>
        <taxon>Micrococcaceae</taxon>
        <taxon>Arthrobacter</taxon>
    </lineage>
</organism>